<keyword evidence="8 9" id="KW-0472">Membrane</keyword>
<dbReference type="NCBIfam" id="TIGR03472">
    <property type="entry name" value="HpnI"/>
    <property type="match status" value="1"/>
</dbReference>
<comment type="caution">
    <text evidence="10">The sequence shown here is derived from an EMBL/GenBank/DDBJ whole genome shotgun (WGS) entry which is preliminary data.</text>
</comment>
<dbReference type="InterPro" id="IPR029044">
    <property type="entry name" value="Nucleotide-diphossugar_trans"/>
</dbReference>
<dbReference type="PANTHER" id="PTHR12726">
    <property type="entry name" value="CERAMIDE GLUCOSYLTRANSFERASE"/>
    <property type="match status" value="1"/>
</dbReference>
<dbReference type="RefSeq" id="WP_061122459.1">
    <property type="nucleotide sequence ID" value="NZ_FCOF02000002.1"/>
</dbReference>
<evidence type="ECO:0000256" key="2">
    <source>
        <dbReference type="ARBA" id="ARBA00004760"/>
    </source>
</evidence>
<dbReference type="PANTHER" id="PTHR12726:SF0">
    <property type="entry name" value="CERAMIDE GLUCOSYLTRANSFERASE"/>
    <property type="match status" value="1"/>
</dbReference>
<name>A0A157ZAU3_9BURK</name>
<accession>A0A157ZAU3</accession>
<dbReference type="InterPro" id="IPR025993">
    <property type="entry name" value="Ceramide_glucosylTrfase"/>
</dbReference>
<keyword evidence="11" id="KW-1185">Reference proteome</keyword>
<dbReference type="Pfam" id="PF13506">
    <property type="entry name" value="Glyco_transf_21"/>
    <property type="match status" value="1"/>
</dbReference>
<feature type="transmembrane region" description="Helical" evidence="9">
    <location>
        <begin position="286"/>
        <end position="307"/>
    </location>
</feature>
<evidence type="ECO:0000313" key="10">
    <source>
        <dbReference type="EMBL" id="SAK42634.1"/>
    </source>
</evidence>
<feature type="transmembrane region" description="Helical" evidence="9">
    <location>
        <begin position="6"/>
        <end position="29"/>
    </location>
</feature>
<evidence type="ECO:0000256" key="1">
    <source>
        <dbReference type="ARBA" id="ARBA00004141"/>
    </source>
</evidence>
<evidence type="ECO:0000256" key="3">
    <source>
        <dbReference type="ARBA" id="ARBA00004991"/>
    </source>
</evidence>
<dbReference type="OrthoDB" id="9814255at2"/>
<evidence type="ECO:0000256" key="9">
    <source>
        <dbReference type="SAM" id="Phobius"/>
    </source>
</evidence>
<proteinExistence type="predicted"/>
<dbReference type="CDD" id="cd02520">
    <property type="entry name" value="Glucosylceramide_synthase"/>
    <property type="match status" value="1"/>
</dbReference>
<gene>
    <name evidence="10" type="ORF">AWB75_00440</name>
</gene>
<evidence type="ECO:0000256" key="6">
    <source>
        <dbReference type="ARBA" id="ARBA00022692"/>
    </source>
</evidence>
<dbReference type="GO" id="GO:0006679">
    <property type="term" value="P:glucosylceramide biosynthetic process"/>
    <property type="evidence" value="ECO:0007669"/>
    <property type="project" value="TreeGrafter"/>
</dbReference>
<evidence type="ECO:0000256" key="4">
    <source>
        <dbReference type="ARBA" id="ARBA00022676"/>
    </source>
</evidence>
<dbReference type="AlphaFoldDB" id="A0A157ZAU3"/>
<dbReference type="SUPFAM" id="SSF53448">
    <property type="entry name" value="Nucleotide-diphospho-sugar transferases"/>
    <property type="match status" value="1"/>
</dbReference>
<dbReference type="InterPro" id="IPR017835">
    <property type="entry name" value="Hopen-assoc_HpnI"/>
</dbReference>
<dbReference type="EMBL" id="FCOF02000002">
    <property type="protein sequence ID" value="SAK42634.1"/>
    <property type="molecule type" value="Genomic_DNA"/>
</dbReference>
<reference evidence="10" key="1">
    <citation type="submission" date="2016-01" db="EMBL/GenBank/DDBJ databases">
        <authorList>
            <person name="Peeters C."/>
        </authorList>
    </citation>
    <scope>NUCLEOTIDE SEQUENCE [LARGE SCALE GENOMIC DNA]</scope>
    <source>
        <strain evidence="10">LMG 29318</strain>
    </source>
</reference>
<protein>
    <submittedName>
        <fullName evidence="10">Glycosyltransferase</fullName>
    </submittedName>
</protein>
<feature type="transmembrane region" description="Helical" evidence="9">
    <location>
        <begin position="313"/>
        <end position="331"/>
    </location>
</feature>
<evidence type="ECO:0000313" key="11">
    <source>
        <dbReference type="Proteomes" id="UP000054870"/>
    </source>
</evidence>
<keyword evidence="6 9" id="KW-0812">Transmembrane</keyword>
<keyword evidence="5" id="KW-0808">Transferase</keyword>
<dbReference type="GO" id="GO:0008120">
    <property type="term" value="F:ceramide glucosyltransferase activity"/>
    <property type="evidence" value="ECO:0007669"/>
    <property type="project" value="TreeGrafter"/>
</dbReference>
<comment type="subcellular location">
    <subcellularLocation>
        <location evidence="1">Membrane</location>
        <topology evidence="1">Multi-pass membrane protein</topology>
    </subcellularLocation>
</comment>
<sequence length="394" mass="42747">MLSIVATDTLISCFVFIAAAYSIAAAMAMPRFERRIAKQPETAIDEQGVSVLKPLCGAEPRLFENLATFCEQSHGEFELICSVASSSDAAIGTVRRLQAAYPQRAIRLVVDSRVHGRNLKVSNLINAAEHARHDLIVVADSDIAVTPRYLRTVTAPLADPTVGVVTCLYRAEPVAEFWSRVGSLFVNEWFAPSVRVAHGGGSRRYGFGATLALTRSTLDAIGGFHALKDCLADDYYLAEYPRRLGLRTVLAPMIVATDVAESGLSALWQRETRWLRTIRSINPAGFGFLFVTFTFPWMAAGAAVALSNWSSPLSVPLLVASCAGLAARIALHARESRHARSFWRDLALVPLRDALLALEWLAAVFGSNVVWRGVHLSVEGGVLPGTAGSMPSRR</sequence>
<comment type="pathway">
    <text evidence="2">Lipid metabolism; sphingolipid metabolism.</text>
</comment>
<evidence type="ECO:0000256" key="8">
    <source>
        <dbReference type="ARBA" id="ARBA00023136"/>
    </source>
</evidence>
<keyword evidence="7 9" id="KW-1133">Transmembrane helix</keyword>
<dbReference type="GO" id="GO:0016020">
    <property type="term" value="C:membrane"/>
    <property type="evidence" value="ECO:0007669"/>
    <property type="project" value="UniProtKB-SubCell"/>
</dbReference>
<dbReference type="Gene3D" id="3.90.550.10">
    <property type="entry name" value="Spore Coat Polysaccharide Biosynthesis Protein SpsA, Chain A"/>
    <property type="match status" value="1"/>
</dbReference>
<organism evidence="10 11">
    <name type="scientific">Caballeronia catudaia</name>
    <dbReference type="NCBI Taxonomy" id="1777136"/>
    <lineage>
        <taxon>Bacteria</taxon>
        <taxon>Pseudomonadati</taxon>
        <taxon>Pseudomonadota</taxon>
        <taxon>Betaproteobacteria</taxon>
        <taxon>Burkholderiales</taxon>
        <taxon>Burkholderiaceae</taxon>
        <taxon>Caballeronia</taxon>
    </lineage>
</organism>
<dbReference type="Proteomes" id="UP000054870">
    <property type="component" value="Unassembled WGS sequence"/>
</dbReference>
<evidence type="ECO:0000256" key="5">
    <source>
        <dbReference type="ARBA" id="ARBA00022679"/>
    </source>
</evidence>
<comment type="pathway">
    <text evidence="3">Sphingolipid metabolism.</text>
</comment>
<evidence type="ECO:0000256" key="7">
    <source>
        <dbReference type="ARBA" id="ARBA00022989"/>
    </source>
</evidence>
<keyword evidence="4" id="KW-0328">Glycosyltransferase</keyword>